<feature type="domain" description="DUF1616" evidence="3">
    <location>
        <begin position="357"/>
        <end position="616"/>
    </location>
</feature>
<dbReference type="EMBL" id="QKOF01000003">
    <property type="protein sequence ID" value="MBE2899541.1"/>
    <property type="molecule type" value="Genomic_DNA"/>
</dbReference>
<proteinExistence type="predicted"/>
<organism evidence="4 5">
    <name type="scientific">Methanothermobacter thermautotrophicus</name>
    <name type="common">Methanobacterium thermoformicicum</name>
    <dbReference type="NCBI Taxonomy" id="145262"/>
    <lineage>
        <taxon>Archaea</taxon>
        <taxon>Methanobacteriati</taxon>
        <taxon>Methanobacteriota</taxon>
        <taxon>Methanomada group</taxon>
        <taxon>Methanobacteria</taxon>
        <taxon>Methanobacteriales</taxon>
        <taxon>Methanobacteriaceae</taxon>
        <taxon>Methanothermobacter</taxon>
    </lineage>
</organism>
<feature type="region of interest" description="Disordered" evidence="1">
    <location>
        <begin position="135"/>
        <end position="163"/>
    </location>
</feature>
<dbReference type="OrthoDB" id="82282at2157"/>
<feature type="transmembrane region" description="Helical" evidence="2">
    <location>
        <begin position="12"/>
        <end position="29"/>
    </location>
</feature>
<feature type="compositionally biased region" description="Basic and acidic residues" evidence="1">
    <location>
        <begin position="151"/>
        <end position="163"/>
    </location>
</feature>
<feature type="transmembrane region" description="Helical" evidence="2">
    <location>
        <begin position="84"/>
        <end position="101"/>
    </location>
</feature>
<accession>A0A842YMB3</accession>
<sequence>MTGESHVKLKAKILLLVTGILSALLITAPHFYLRVAGLILCLLVTGYSFLRLTGFADTIITPIPGLLILTLNAFLLNYTPLRNLRALYALPAILIPIILLLKRPVNDADLGSARMNASEPEGRDHPPESTQIKTARELAKRDQPVESQDDSSERKGGLEETRGREHAPLRDILLSAILCGATTLLIALIHLNQVRFVLIIILIAASSYGLAAALLLRLRDYGRLRRAALTIPFVLLLTLLAGTAGRYGLVVLGAAGILSALVAYIRRTRQRIGEIESQQMSEKDILERYGLIEDEVVVEVPELPEKDLRAVDPSRIKKKALRMVKRRKLDEEAGRASHDDPHKGEAGRNLAGFSDLLVMMLISILTLTSISLPYRVGEALFYLQVLLIPGYILTSAIAPLRDQISIPERLFLGFSTSIIISSVIALLMGGHVTFKPLPAGIIGTISLVLTPVAFIRRYRAGGLAYSVDPRRIPSPRRLSRDGKLSLILSVILVTLVAVTVYITLNPAPSERFTEFYILGPGGKAYGYPENVTAGEEVEVIVGVVNREYRNETYRMVVRMGGDVLRNETIKLGNGEKWEKRVNFTVTEAGEDQKLEFLLYRLPDTKKPYRSLHLFINVR</sequence>
<evidence type="ECO:0000256" key="2">
    <source>
        <dbReference type="SAM" id="Phobius"/>
    </source>
</evidence>
<feature type="transmembrane region" description="Helical" evidence="2">
    <location>
        <begin position="410"/>
        <end position="431"/>
    </location>
</feature>
<protein>
    <recommendedName>
        <fullName evidence="3">DUF1616 domain-containing protein</fullName>
    </recommendedName>
</protein>
<dbReference type="AlphaFoldDB" id="A0A842YMB3"/>
<gene>
    <name evidence="4" type="ORF">DNK57_01685</name>
</gene>
<feature type="transmembrane region" description="Helical" evidence="2">
    <location>
        <begin position="437"/>
        <end position="455"/>
    </location>
</feature>
<feature type="transmembrane region" description="Helical" evidence="2">
    <location>
        <begin position="196"/>
        <end position="216"/>
    </location>
</feature>
<keyword evidence="2" id="KW-0472">Membrane</keyword>
<feature type="transmembrane region" description="Helical" evidence="2">
    <location>
        <begin position="484"/>
        <end position="504"/>
    </location>
</feature>
<feature type="transmembrane region" description="Helical" evidence="2">
    <location>
        <begin position="247"/>
        <end position="265"/>
    </location>
</feature>
<dbReference type="Proteomes" id="UP000646659">
    <property type="component" value="Unassembled WGS sequence"/>
</dbReference>
<evidence type="ECO:0000259" key="3">
    <source>
        <dbReference type="Pfam" id="PF07760"/>
    </source>
</evidence>
<evidence type="ECO:0000256" key="1">
    <source>
        <dbReference type="SAM" id="MobiDB-lite"/>
    </source>
</evidence>
<evidence type="ECO:0000313" key="5">
    <source>
        <dbReference type="Proteomes" id="UP000646659"/>
    </source>
</evidence>
<comment type="caution">
    <text evidence="4">The sequence shown here is derived from an EMBL/GenBank/DDBJ whole genome shotgun (WGS) entry which is preliminary data.</text>
</comment>
<feature type="transmembrane region" description="Helical" evidence="2">
    <location>
        <begin position="172"/>
        <end position="190"/>
    </location>
</feature>
<feature type="transmembrane region" description="Helical" evidence="2">
    <location>
        <begin position="380"/>
        <end position="398"/>
    </location>
</feature>
<reference evidence="4" key="1">
    <citation type="submission" date="2018-06" db="EMBL/GenBank/DDBJ databases">
        <title>Draft genome sequence of Methanothermobacter thermautotrophicus Strain WHS, a thermophilic, hydrogenotrophic methanogen isolated from Washburn Hot Springs in Yellowstone National Park, USA.</title>
        <authorList>
            <person name="Mckay L.J."/>
            <person name="Klingelsmith K."/>
            <person name="Inskeep W.P."/>
            <person name="Fields M.W."/>
        </authorList>
    </citation>
    <scope>NUCLEOTIDE SEQUENCE</scope>
    <source>
        <strain evidence="4">WHS</strain>
    </source>
</reference>
<feature type="transmembrane region" description="Helical" evidence="2">
    <location>
        <begin position="356"/>
        <end position="374"/>
    </location>
</feature>
<feature type="compositionally biased region" description="Basic and acidic residues" evidence="1">
    <location>
        <begin position="135"/>
        <end position="144"/>
    </location>
</feature>
<dbReference type="Pfam" id="PF07760">
    <property type="entry name" value="DUF1616"/>
    <property type="match status" value="1"/>
</dbReference>
<dbReference type="InterPro" id="IPR011674">
    <property type="entry name" value="DUF1616"/>
</dbReference>
<keyword evidence="2" id="KW-1133">Transmembrane helix</keyword>
<evidence type="ECO:0000313" key="4">
    <source>
        <dbReference type="EMBL" id="MBE2899541.1"/>
    </source>
</evidence>
<keyword evidence="2" id="KW-0812">Transmembrane</keyword>
<name>A0A842YMB3_METTF</name>
<feature type="transmembrane region" description="Helical" evidence="2">
    <location>
        <begin position="59"/>
        <end position="78"/>
    </location>
</feature>